<organism evidence="4 5">
    <name type="scientific">Streptacidiphilus monticola</name>
    <dbReference type="NCBI Taxonomy" id="2161674"/>
    <lineage>
        <taxon>Bacteria</taxon>
        <taxon>Bacillati</taxon>
        <taxon>Actinomycetota</taxon>
        <taxon>Actinomycetes</taxon>
        <taxon>Kitasatosporales</taxon>
        <taxon>Streptomycetaceae</taxon>
        <taxon>Streptacidiphilus</taxon>
    </lineage>
</organism>
<name>A0ABW1G151_9ACTN</name>
<sequence length="237" mass="26224">MSLYVYAITRTSHPLHLDRLHGVGDPPTELRAVRADSLCAVVSGLPDDLKARRRDLEAHHEVQERLWEEGATLPLSFGFVAEDENAVQAILEERGAEFSQRMDELADQVEFNVKATADEEAMLREIISGSDELRSLNEATREGGGSPDQRVAFGQMLAEEVQRRQDALAEEIASALRPLAGSERISPPSSQYALNASFLVERGKADEFGETGRELGDRLQNRAELRVLGPLPPYSFV</sequence>
<dbReference type="RefSeq" id="WP_380582977.1">
    <property type="nucleotide sequence ID" value="NZ_JBHSQJ010000047.1"/>
</dbReference>
<gene>
    <name evidence="4" type="ORF">ACFP3V_12340</name>
</gene>
<dbReference type="InterPro" id="IPR009430">
    <property type="entry name" value="GvpL/GvpF"/>
</dbReference>
<proteinExistence type="inferred from homology"/>
<dbReference type="Pfam" id="PF06386">
    <property type="entry name" value="GvpL_GvpF"/>
    <property type="match status" value="1"/>
</dbReference>
<dbReference type="PANTHER" id="PTHR36852:SF1">
    <property type="entry name" value="PROTEIN GVPL 2"/>
    <property type="match status" value="1"/>
</dbReference>
<reference evidence="5" key="1">
    <citation type="journal article" date="2019" name="Int. J. Syst. Evol. Microbiol.">
        <title>The Global Catalogue of Microorganisms (GCM) 10K type strain sequencing project: providing services to taxonomists for standard genome sequencing and annotation.</title>
        <authorList>
            <consortium name="The Broad Institute Genomics Platform"/>
            <consortium name="The Broad Institute Genome Sequencing Center for Infectious Disease"/>
            <person name="Wu L."/>
            <person name="Ma J."/>
        </authorList>
    </citation>
    <scope>NUCLEOTIDE SEQUENCE [LARGE SCALE GENOMIC DNA]</scope>
    <source>
        <strain evidence="5">JCM 4816</strain>
    </source>
</reference>
<comment type="subcellular location">
    <subcellularLocation>
        <location evidence="2">Gas vesicle</location>
    </subcellularLocation>
</comment>
<comment type="caution">
    <text evidence="4">The sequence shown here is derived from an EMBL/GenBank/DDBJ whole genome shotgun (WGS) entry which is preliminary data.</text>
</comment>
<evidence type="ECO:0000256" key="3">
    <source>
        <dbReference type="ARBA" id="ARBA00035643"/>
    </source>
</evidence>
<dbReference type="PANTHER" id="PTHR36852">
    <property type="entry name" value="PROTEIN GVPL 2"/>
    <property type="match status" value="1"/>
</dbReference>
<keyword evidence="1" id="KW-0304">Gas vesicle</keyword>
<dbReference type="EMBL" id="JBHSQJ010000047">
    <property type="protein sequence ID" value="MFC5907998.1"/>
    <property type="molecule type" value="Genomic_DNA"/>
</dbReference>
<keyword evidence="5" id="KW-1185">Reference proteome</keyword>
<dbReference type="Proteomes" id="UP001596174">
    <property type="component" value="Unassembled WGS sequence"/>
</dbReference>
<evidence type="ECO:0000256" key="1">
    <source>
        <dbReference type="ARBA" id="ARBA00022987"/>
    </source>
</evidence>
<comment type="similarity">
    <text evidence="3">Belongs to the gas vesicle GvpF/GvpL family.</text>
</comment>
<evidence type="ECO:0000313" key="5">
    <source>
        <dbReference type="Proteomes" id="UP001596174"/>
    </source>
</evidence>
<evidence type="ECO:0000256" key="2">
    <source>
        <dbReference type="ARBA" id="ARBA00035108"/>
    </source>
</evidence>
<evidence type="ECO:0000313" key="4">
    <source>
        <dbReference type="EMBL" id="MFC5907998.1"/>
    </source>
</evidence>
<accession>A0ABW1G151</accession>
<protein>
    <submittedName>
        <fullName evidence="4">GvpL/GvpF family gas vesicle protein</fullName>
    </submittedName>
</protein>